<comment type="caution">
    <text evidence="3">The sequence shown here is derived from an EMBL/GenBank/DDBJ whole genome shotgun (WGS) entry which is preliminary data.</text>
</comment>
<feature type="domain" description="Atg6 BARA" evidence="2">
    <location>
        <begin position="55"/>
        <end position="199"/>
    </location>
</feature>
<sequence>MIFSVEEQLQLELNEKNKKLEQSKAAYDVQLDHIDKLRNLNIYNQIFNISAIVKTKINAALGQIVLLLVFLIKRLNLKLTSYKLVPLGSQSQIIKFNSHENDDGSGKSKTVLNLYSSDEFSLGKLFNFNKLDVALIALLDIVSIIEHKLLTIDPEIVLPYKIQKDTIGGKSIRVTSNSDWTSSCKFLLTNLNWILTFVSVHTSVDDNE</sequence>
<evidence type="ECO:0000313" key="3">
    <source>
        <dbReference type="EMBL" id="RCK58880.1"/>
    </source>
</evidence>
<reference evidence="3 4" key="1">
    <citation type="submission" date="2018-06" db="EMBL/GenBank/DDBJ databases">
        <title>Whole genome sequencing of Candida tropicalis (genome annotated by CSBL at Korea University).</title>
        <authorList>
            <person name="Ahn J."/>
        </authorList>
    </citation>
    <scope>NUCLEOTIDE SEQUENCE [LARGE SCALE GENOMIC DNA]</scope>
    <source>
        <strain evidence="3 4">ATCC 20962</strain>
    </source>
</reference>
<dbReference type="GO" id="GO:0000407">
    <property type="term" value="C:phagophore assembly site"/>
    <property type="evidence" value="ECO:0007669"/>
    <property type="project" value="TreeGrafter"/>
</dbReference>
<dbReference type="PANTHER" id="PTHR12768:SF4">
    <property type="entry name" value="BECLIN-1"/>
    <property type="match status" value="1"/>
</dbReference>
<dbReference type="Pfam" id="PF04111">
    <property type="entry name" value="APG6"/>
    <property type="match status" value="1"/>
</dbReference>
<dbReference type="GO" id="GO:0034271">
    <property type="term" value="C:phosphatidylinositol 3-kinase complex, class III, type I"/>
    <property type="evidence" value="ECO:0007669"/>
    <property type="project" value="TreeGrafter"/>
</dbReference>
<dbReference type="Gene3D" id="1.10.418.40">
    <property type="entry name" value="Autophagy protein 6/Beclin 1"/>
    <property type="match status" value="1"/>
</dbReference>
<dbReference type="OrthoDB" id="20368at2759"/>
<dbReference type="GO" id="GO:0006995">
    <property type="term" value="P:cellular response to nitrogen starvation"/>
    <property type="evidence" value="ECO:0007669"/>
    <property type="project" value="TreeGrafter"/>
</dbReference>
<organism evidence="3 4">
    <name type="scientific">Candida viswanathii</name>
    <dbReference type="NCBI Taxonomy" id="5486"/>
    <lineage>
        <taxon>Eukaryota</taxon>
        <taxon>Fungi</taxon>
        <taxon>Dikarya</taxon>
        <taxon>Ascomycota</taxon>
        <taxon>Saccharomycotina</taxon>
        <taxon>Pichiomycetes</taxon>
        <taxon>Debaryomycetaceae</taxon>
        <taxon>Candida/Lodderomyces clade</taxon>
        <taxon>Candida</taxon>
    </lineage>
</organism>
<gene>
    <name evidence="3" type="primary">ATG6</name>
    <name evidence="3" type="ORF">Cantr_07296</name>
</gene>
<dbReference type="InterPro" id="IPR040455">
    <property type="entry name" value="Atg6_BARA"/>
</dbReference>
<dbReference type="PANTHER" id="PTHR12768">
    <property type="entry name" value="BECLIN 1"/>
    <property type="match status" value="1"/>
</dbReference>
<dbReference type="AlphaFoldDB" id="A0A367Y038"/>
<dbReference type="GO" id="GO:0030674">
    <property type="term" value="F:protein-macromolecule adaptor activity"/>
    <property type="evidence" value="ECO:0007669"/>
    <property type="project" value="TreeGrafter"/>
</dbReference>
<dbReference type="InterPro" id="IPR038274">
    <property type="entry name" value="Atg6/Beclin_C_sf"/>
</dbReference>
<comment type="similarity">
    <text evidence="1">Belongs to the beclin family.</text>
</comment>
<evidence type="ECO:0000256" key="1">
    <source>
        <dbReference type="ARBA" id="ARBA00005965"/>
    </source>
</evidence>
<dbReference type="EMBL" id="QLNQ01000027">
    <property type="protein sequence ID" value="RCK58880.1"/>
    <property type="molecule type" value="Genomic_DNA"/>
</dbReference>
<protein>
    <submittedName>
        <fullName evidence="3">Autophagy-related protein 6</fullName>
    </submittedName>
</protein>
<proteinExistence type="inferred from homology"/>
<dbReference type="GO" id="GO:0043548">
    <property type="term" value="F:phosphatidylinositol 3-kinase binding"/>
    <property type="evidence" value="ECO:0007669"/>
    <property type="project" value="TreeGrafter"/>
</dbReference>
<evidence type="ECO:0000259" key="2">
    <source>
        <dbReference type="Pfam" id="PF04111"/>
    </source>
</evidence>
<dbReference type="GO" id="GO:0045324">
    <property type="term" value="P:late endosome to vacuole transport"/>
    <property type="evidence" value="ECO:0007669"/>
    <property type="project" value="TreeGrafter"/>
</dbReference>
<dbReference type="STRING" id="5486.A0A367Y038"/>
<name>A0A367Y038_9ASCO</name>
<evidence type="ECO:0000313" key="4">
    <source>
        <dbReference type="Proteomes" id="UP000253472"/>
    </source>
</evidence>
<dbReference type="InterPro" id="IPR007243">
    <property type="entry name" value="Atg6/Beclin"/>
</dbReference>
<dbReference type="GO" id="GO:0000045">
    <property type="term" value="P:autophagosome assembly"/>
    <property type="evidence" value="ECO:0007669"/>
    <property type="project" value="TreeGrafter"/>
</dbReference>
<accession>A0A367Y038</accession>
<keyword evidence="4" id="KW-1185">Reference proteome</keyword>
<dbReference type="Proteomes" id="UP000253472">
    <property type="component" value="Unassembled WGS sequence"/>
</dbReference>
<dbReference type="GO" id="GO:0000423">
    <property type="term" value="P:mitophagy"/>
    <property type="evidence" value="ECO:0007669"/>
    <property type="project" value="TreeGrafter"/>
</dbReference>
<dbReference type="GO" id="GO:0034272">
    <property type="term" value="C:phosphatidylinositol 3-kinase complex, class III, type II"/>
    <property type="evidence" value="ECO:0007669"/>
    <property type="project" value="TreeGrafter"/>
</dbReference>